<keyword evidence="1" id="KW-0472">Membrane</keyword>
<keyword evidence="1" id="KW-1133">Transmembrane helix</keyword>
<proteinExistence type="predicted"/>
<feature type="transmembrane region" description="Helical" evidence="1">
    <location>
        <begin position="45"/>
        <end position="61"/>
    </location>
</feature>
<gene>
    <name evidence="2" type="ORF">RS130_06860</name>
</gene>
<reference evidence="2 3" key="1">
    <citation type="submission" date="2023-10" db="EMBL/GenBank/DDBJ databases">
        <title>Glaciecola aquimarina strain GGW-M5 nov., isolated from a coastal seawater.</title>
        <authorList>
            <person name="Bayburt H."/>
            <person name="Kim J.M."/>
            <person name="Choi B.J."/>
            <person name="Jeon C.O."/>
        </authorList>
    </citation>
    <scope>NUCLEOTIDE SEQUENCE [LARGE SCALE GENOMIC DNA]</scope>
    <source>
        <strain evidence="2 3">KCTC 32108</strain>
    </source>
</reference>
<keyword evidence="3" id="KW-1185">Reference proteome</keyword>
<dbReference type="Proteomes" id="UP001247805">
    <property type="component" value="Unassembled WGS sequence"/>
</dbReference>
<feature type="transmembrane region" description="Helical" evidence="1">
    <location>
        <begin position="12"/>
        <end position="33"/>
    </location>
</feature>
<protein>
    <recommendedName>
        <fullName evidence="4">EamA domain-containing protein</fullName>
    </recommendedName>
</protein>
<sequence length="87" mass="9323">MATFTTQVSPLATGTFAMGVGGILLLLSAYKSLFKDIKKLRNRPLLLLTGGLSIAVYPLAFYTSMHWSGVAIGTVISIASAPFFSFY</sequence>
<feature type="transmembrane region" description="Helical" evidence="1">
    <location>
        <begin position="67"/>
        <end position="86"/>
    </location>
</feature>
<organism evidence="2 3">
    <name type="scientific">Paraglaciecola aquimarina</name>
    <dbReference type="NCBI Taxonomy" id="1235557"/>
    <lineage>
        <taxon>Bacteria</taxon>
        <taxon>Pseudomonadati</taxon>
        <taxon>Pseudomonadota</taxon>
        <taxon>Gammaproteobacteria</taxon>
        <taxon>Alteromonadales</taxon>
        <taxon>Alteromonadaceae</taxon>
        <taxon>Paraglaciecola</taxon>
    </lineage>
</organism>
<keyword evidence="1" id="KW-0812">Transmembrane</keyword>
<evidence type="ECO:0008006" key="4">
    <source>
        <dbReference type="Google" id="ProtNLM"/>
    </source>
</evidence>
<evidence type="ECO:0000313" key="3">
    <source>
        <dbReference type="Proteomes" id="UP001247805"/>
    </source>
</evidence>
<evidence type="ECO:0000313" key="2">
    <source>
        <dbReference type="EMBL" id="MDU0353684.1"/>
    </source>
</evidence>
<dbReference type="RefSeq" id="WP_316025336.1">
    <property type="nucleotide sequence ID" value="NZ_JAWDIO010000002.1"/>
</dbReference>
<evidence type="ECO:0000256" key="1">
    <source>
        <dbReference type="SAM" id="Phobius"/>
    </source>
</evidence>
<name>A0ABU3SUJ0_9ALTE</name>
<accession>A0ABU3SUJ0</accession>
<comment type="caution">
    <text evidence="2">The sequence shown here is derived from an EMBL/GenBank/DDBJ whole genome shotgun (WGS) entry which is preliminary data.</text>
</comment>
<dbReference type="EMBL" id="JAWDIO010000002">
    <property type="protein sequence ID" value="MDU0353684.1"/>
    <property type="molecule type" value="Genomic_DNA"/>
</dbReference>